<evidence type="ECO:0000259" key="4">
    <source>
        <dbReference type="PROSITE" id="PS51272"/>
    </source>
</evidence>
<evidence type="ECO:0000313" key="5">
    <source>
        <dbReference type="EMBL" id="BEP30382.1"/>
    </source>
</evidence>
<dbReference type="RefSeq" id="WP_338535971.1">
    <property type="nucleotide sequence ID" value="NZ_AP028654.1"/>
</dbReference>
<feature type="domain" description="SLH" evidence="4">
    <location>
        <begin position="1249"/>
        <end position="1312"/>
    </location>
</feature>
<dbReference type="InterPro" id="IPR051465">
    <property type="entry name" value="Cell_Envelope_Struct_Comp"/>
</dbReference>
<keyword evidence="2" id="KW-0175">Coiled coil</keyword>
<sequence>MNFSRKTIFKIIVTFFMISIILMPLYEKEMSYAGTPEGVSIFNVYTDSTGTISDGGIVYIYVKTSSPYMKLFDPNGYEVTQDFGTKARIKLNNGAFADLISIADMDYNSGEESHSYLKFKYTFTSGEDIANLDLDQTEKDIILETGYTIRDIDNAYALMPSSLDPTGSSHMHLKYSEVTPISDELIGSLSASNVTLGSPQVNPTAVYTTGYDNTLGKTLFEGDTLNIYVKLEPDVNLYDSSTTGTPRTNVKNGAKIQLNNNAYAYLTEISSDSIATYLKFEYIVRYGEYITGLNIGSEDIMVSDGYLRTSDGSHTFGVGTLNDGTDILKLGYSEVEKCVDNSNLSPANLNVDTTNSNYKAVSKIYTTTTDSTLSAGSTVDIYVALGTDSVKLYSTINVESTNYYSYVRLKLNNGAYANLVGIQDSSVSYLGQTLPITFLKFQYTVGSSSSENTNQLALENDDMEIASGYSLRKINSSFTYGLKSLNGETIKYSSEMFPSLDSSMQNSSIKIEANNDYYTASRLYTTTTGSAITVDDTVDIYVVAGQSGLNLYNGENISTDYTKAKIVLNNGGEAYLTNIGDKDILDYSGSSYPSKYTVLKFVYTVKDTDNSQKLDIGSYNIEVETGYKLRDNSGGYDLGVNALEGKNLEYYDDDTTYPNSDEILPESNIIISTESLVKPLVLIYTTTTSSAAITVGETIDIYAVSSVAGIGVYDLNENEVSPPYNNEIKILLNNGAYAFLDSIENYSIRDGLTVSLLKFKYTVSSGEEINGLDIGADHVTIGSEYELRDSIKEHNVGSGALNSLKLLYSPSIYYTDELGTLIDANIDILSGTSTSGSSETVYVPPVDVTLPSNLSEEEFTNRVDDAVVDLASKLQNNASDSLLDLSVNLVNNMANSLKTKELVKKDVDNLVKLTTQVQNSIIDRNNRDFRVKYTTSYLDKIGKVVDEIDKTSEDAKELRKTSRKLSEESVKTMGKIYVPYSGEITKGSTFHSVLKEKLDNYKKDVEKVNDSLDKVLGDKVVKPIEPEIVLTLVRDKTTKEIKTSIHKDVIEEIKAAGIKKVGFEQNDVKVSVGTDEMLKADKKFEVKMNYEKKVVGELPKSTEFIGKPIITDVNIYVDNEKKHSFKKPIELTFKLDNLGMNLTKEEKKKYLVVHRLNEKTGEWEPVGGRYDPITDSITTYRFGLSKYTVLKTTKHFSDVDNSWAKDEINEMLGKGILDKKDTFNPDAKVTRAEFTAWIVRAYNLDENGEGKEFKDVDKDSPYYKEIKLAYENGLINGTGDGNFNPDKEMTREEVGTLIASALTKYEGNVKNSSMANDLAKYDDNDNTSDWSKDSLALLDELQIMDNKDGLKPKSDITKEEAVAMLHGIYN</sequence>
<proteinExistence type="predicted"/>
<feature type="coiled-coil region" evidence="2">
    <location>
        <begin position="948"/>
        <end position="1018"/>
    </location>
</feature>
<reference evidence="5 6" key="1">
    <citation type="submission" date="2023-08" db="EMBL/GenBank/DDBJ databases">
        <title>Helicovermis profunda gen. nov., sp. nov., a novel mesophilic, fermentative bacterium within the Bacillota from a deep-sea hydrothermal vent chimney.</title>
        <authorList>
            <person name="Miyazaki U."/>
            <person name="Mizutani D."/>
            <person name="Hashimoto Y."/>
            <person name="Tame A."/>
            <person name="Sawayama S."/>
            <person name="Miyazaki J."/>
            <person name="Takai K."/>
            <person name="Nakagawa S."/>
        </authorList>
    </citation>
    <scope>NUCLEOTIDE SEQUENCE [LARGE SCALE GENOMIC DNA]</scope>
    <source>
        <strain evidence="5 6">S502</strain>
    </source>
</reference>
<dbReference type="InterPro" id="IPR001119">
    <property type="entry name" value="SLH_dom"/>
</dbReference>
<dbReference type="EMBL" id="AP028654">
    <property type="protein sequence ID" value="BEP30382.1"/>
    <property type="molecule type" value="Genomic_DNA"/>
</dbReference>
<name>A0AAU9EC09_9FIRM</name>
<organism evidence="5 6">
    <name type="scientific">Helicovermis profundi</name>
    <dbReference type="NCBI Taxonomy" id="3065157"/>
    <lineage>
        <taxon>Bacteria</taxon>
        <taxon>Bacillati</taxon>
        <taxon>Bacillota</taxon>
        <taxon>Clostridia</taxon>
        <taxon>Helicovermis</taxon>
    </lineage>
</organism>
<gene>
    <name evidence="5" type="ORF">HLPR_27130</name>
</gene>
<evidence type="ECO:0000256" key="1">
    <source>
        <dbReference type="ARBA" id="ARBA00022737"/>
    </source>
</evidence>
<feature type="domain" description="SLH" evidence="4">
    <location>
        <begin position="1318"/>
        <end position="1370"/>
    </location>
</feature>
<protein>
    <recommendedName>
        <fullName evidence="4">SLH domain-containing protein</fullName>
    </recommendedName>
</protein>
<accession>A0AAU9EC09</accession>
<evidence type="ECO:0000256" key="3">
    <source>
        <dbReference type="SAM" id="Phobius"/>
    </source>
</evidence>
<dbReference type="PANTHER" id="PTHR43308">
    <property type="entry name" value="OUTER MEMBRANE PROTEIN ALPHA-RELATED"/>
    <property type="match status" value="1"/>
</dbReference>
<dbReference type="Proteomes" id="UP001321786">
    <property type="component" value="Chromosome"/>
</dbReference>
<keyword evidence="6" id="KW-1185">Reference proteome</keyword>
<feature type="transmembrane region" description="Helical" evidence="3">
    <location>
        <begin position="7"/>
        <end position="26"/>
    </location>
</feature>
<feature type="domain" description="SLH" evidence="4">
    <location>
        <begin position="1191"/>
        <end position="1248"/>
    </location>
</feature>
<keyword evidence="3" id="KW-0812">Transmembrane</keyword>
<keyword evidence="1" id="KW-0677">Repeat</keyword>
<evidence type="ECO:0000256" key="2">
    <source>
        <dbReference type="SAM" id="Coils"/>
    </source>
</evidence>
<keyword evidence="3" id="KW-0472">Membrane</keyword>
<keyword evidence="3" id="KW-1133">Transmembrane helix</keyword>
<evidence type="ECO:0000313" key="6">
    <source>
        <dbReference type="Proteomes" id="UP001321786"/>
    </source>
</evidence>
<dbReference type="KEGG" id="hprf:HLPR_27130"/>
<dbReference type="PROSITE" id="PS51272">
    <property type="entry name" value="SLH"/>
    <property type="match status" value="3"/>
</dbReference>
<dbReference type="Pfam" id="PF00395">
    <property type="entry name" value="SLH"/>
    <property type="match status" value="2"/>
</dbReference>
<dbReference type="PANTHER" id="PTHR43308:SF5">
    <property type="entry name" value="S-LAYER PROTEIN _ PEPTIDOGLYCAN ENDO-BETA-N-ACETYLGLUCOSAMINIDASE"/>
    <property type="match status" value="1"/>
</dbReference>